<gene>
    <name evidence="2" type="ORF">AMR76_07760</name>
</gene>
<organism evidence="2 3">
    <name type="scientific">Vibrio furnissii</name>
    <dbReference type="NCBI Taxonomy" id="29494"/>
    <lineage>
        <taxon>Bacteria</taxon>
        <taxon>Pseudomonadati</taxon>
        <taxon>Pseudomonadota</taxon>
        <taxon>Gammaproteobacteria</taxon>
        <taxon>Vibrionales</taxon>
        <taxon>Vibrionaceae</taxon>
        <taxon>Vibrio</taxon>
    </lineage>
</organism>
<feature type="chain" id="PRO_5006196380" description="DUF2799 domain-containing protein" evidence="1">
    <location>
        <begin position="21"/>
        <end position="115"/>
    </location>
</feature>
<comment type="caution">
    <text evidence="2">The sequence shown here is derived from an EMBL/GenBank/DDBJ whole genome shotgun (WGS) entry which is preliminary data.</text>
</comment>
<dbReference type="EMBL" id="LKHS01000006">
    <property type="protein sequence ID" value="KQH86438.1"/>
    <property type="molecule type" value="Genomic_DNA"/>
</dbReference>
<evidence type="ECO:0000313" key="2">
    <source>
        <dbReference type="EMBL" id="KQH86438.1"/>
    </source>
</evidence>
<name>A0A0Q2RQU4_VIBFU</name>
<keyword evidence="3" id="KW-1185">Reference proteome</keyword>
<dbReference type="Proteomes" id="UP000051221">
    <property type="component" value="Unassembled WGS sequence"/>
</dbReference>
<dbReference type="PROSITE" id="PS51257">
    <property type="entry name" value="PROKAR_LIPOPROTEIN"/>
    <property type="match status" value="1"/>
</dbReference>
<sequence>MKKGWLMAAAVTVMAGCSMNPDTTAFNAADWQSYGYDQGTHGRVAMNFDQQKATSDMIASYQQGYAQGLQQYCAQDPVALGKAQRAYLGVCDAQNPNFRAQFSEGLWWDDGASLD</sequence>
<accession>A0A0Q2RQU4</accession>
<dbReference type="InParanoid" id="A0A0Q2RQU4"/>
<evidence type="ECO:0000256" key="1">
    <source>
        <dbReference type="SAM" id="SignalP"/>
    </source>
</evidence>
<dbReference type="RefSeq" id="WP_055465811.1">
    <property type="nucleotide sequence ID" value="NZ_CP119521.1"/>
</dbReference>
<dbReference type="AlphaFoldDB" id="A0A0Q2RQU4"/>
<protein>
    <recommendedName>
        <fullName evidence="4">DUF2799 domain-containing protein</fullName>
    </recommendedName>
</protein>
<evidence type="ECO:0008006" key="4">
    <source>
        <dbReference type="Google" id="ProtNLM"/>
    </source>
</evidence>
<reference evidence="2 3" key="1">
    <citation type="submission" date="2015-08" db="EMBL/GenBank/DDBJ databases">
        <title>Antibacterial properties of a collection of Vibrionaceae strains.</title>
        <authorList>
            <person name="Giubergia S."/>
        </authorList>
    </citation>
    <scope>NUCLEOTIDE SEQUENCE [LARGE SCALE GENOMIC DNA]</scope>
    <source>
        <strain evidence="2 3">S0821</strain>
    </source>
</reference>
<keyword evidence="1" id="KW-0732">Signal</keyword>
<feature type="signal peptide" evidence="1">
    <location>
        <begin position="1"/>
        <end position="20"/>
    </location>
</feature>
<dbReference type="InterPro" id="IPR021242">
    <property type="entry name" value="DUF2799"/>
</dbReference>
<proteinExistence type="predicted"/>
<dbReference type="Pfam" id="PF10973">
    <property type="entry name" value="DUF2799"/>
    <property type="match status" value="1"/>
</dbReference>
<evidence type="ECO:0000313" key="3">
    <source>
        <dbReference type="Proteomes" id="UP000051221"/>
    </source>
</evidence>